<sequence>MLEENGWRNFACAKRYVILFRRLQINVLNWYNFEDLCWWSLPCDKDAMPKSGPEAPELPNPHQESYLVILAC</sequence>
<reference evidence="1 2" key="1">
    <citation type="submission" date="2022-12" db="EMBL/GenBank/DDBJ databases">
        <title>Chromosome-scale assembly of the Ensete ventricosum genome.</title>
        <authorList>
            <person name="Dussert Y."/>
            <person name="Stocks J."/>
            <person name="Wendawek A."/>
            <person name="Woldeyes F."/>
            <person name="Nichols R.A."/>
            <person name="Borrell J.S."/>
        </authorList>
    </citation>
    <scope>NUCLEOTIDE SEQUENCE [LARGE SCALE GENOMIC DNA]</scope>
    <source>
        <strain evidence="2">cv. Maze</strain>
        <tissue evidence="1">Seeds</tissue>
    </source>
</reference>
<dbReference type="EMBL" id="JAQQAF010000002">
    <property type="protein sequence ID" value="KAJ8505602.1"/>
    <property type="molecule type" value="Genomic_DNA"/>
</dbReference>
<proteinExistence type="predicted"/>
<protein>
    <submittedName>
        <fullName evidence="1">Uncharacterized protein</fullName>
    </submittedName>
</protein>
<evidence type="ECO:0000313" key="1">
    <source>
        <dbReference type="EMBL" id="KAJ8505602.1"/>
    </source>
</evidence>
<dbReference type="Proteomes" id="UP001222027">
    <property type="component" value="Unassembled WGS sequence"/>
</dbReference>
<keyword evidence="2" id="KW-1185">Reference proteome</keyword>
<name>A0AAV8Q4B5_ENSVE</name>
<evidence type="ECO:0000313" key="2">
    <source>
        <dbReference type="Proteomes" id="UP001222027"/>
    </source>
</evidence>
<accession>A0AAV8Q4B5</accession>
<comment type="caution">
    <text evidence="1">The sequence shown here is derived from an EMBL/GenBank/DDBJ whole genome shotgun (WGS) entry which is preliminary data.</text>
</comment>
<organism evidence="1 2">
    <name type="scientific">Ensete ventricosum</name>
    <name type="common">Abyssinian banana</name>
    <name type="synonym">Musa ensete</name>
    <dbReference type="NCBI Taxonomy" id="4639"/>
    <lineage>
        <taxon>Eukaryota</taxon>
        <taxon>Viridiplantae</taxon>
        <taxon>Streptophyta</taxon>
        <taxon>Embryophyta</taxon>
        <taxon>Tracheophyta</taxon>
        <taxon>Spermatophyta</taxon>
        <taxon>Magnoliopsida</taxon>
        <taxon>Liliopsida</taxon>
        <taxon>Zingiberales</taxon>
        <taxon>Musaceae</taxon>
        <taxon>Ensete</taxon>
    </lineage>
</organism>
<dbReference type="AlphaFoldDB" id="A0AAV8Q4B5"/>
<gene>
    <name evidence="1" type="ORF">OPV22_006488</name>
</gene>